<feature type="binding site" evidence="9">
    <location>
        <position position="419"/>
    </location>
    <ligand>
        <name>Zn(2+)</name>
        <dbReference type="ChEBI" id="CHEBI:29105"/>
        <label>1</label>
    </ligand>
</feature>
<feature type="compositionally biased region" description="Basic and acidic residues" evidence="11">
    <location>
        <begin position="143"/>
        <end position="154"/>
    </location>
</feature>
<dbReference type="InterPro" id="IPR002073">
    <property type="entry name" value="PDEase_catalytic_dom"/>
</dbReference>
<dbReference type="GeneTree" id="ENSGT00940000159788"/>
<evidence type="ECO:0000313" key="14">
    <source>
        <dbReference type="Proteomes" id="UP000007635"/>
    </source>
</evidence>
<dbReference type="PRINTS" id="PR00387">
    <property type="entry name" value="PDIESTERASE1"/>
</dbReference>
<organism evidence="13 14">
    <name type="scientific">Gasterosteus aculeatus aculeatus</name>
    <name type="common">three-spined stickleback</name>
    <dbReference type="NCBI Taxonomy" id="481459"/>
    <lineage>
        <taxon>Eukaryota</taxon>
        <taxon>Metazoa</taxon>
        <taxon>Chordata</taxon>
        <taxon>Craniata</taxon>
        <taxon>Vertebrata</taxon>
        <taxon>Euteleostomi</taxon>
        <taxon>Actinopterygii</taxon>
        <taxon>Neopterygii</taxon>
        <taxon>Teleostei</taxon>
        <taxon>Neoteleostei</taxon>
        <taxon>Acanthomorphata</taxon>
        <taxon>Eupercaria</taxon>
        <taxon>Perciformes</taxon>
        <taxon>Cottioidei</taxon>
        <taxon>Gasterosteales</taxon>
        <taxon>Gasterosteidae</taxon>
        <taxon>Gasterosteus</taxon>
    </lineage>
</organism>
<feature type="binding site" evidence="9">
    <location>
        <position position="536"/>
    </location>
    <ligand>
        <name>Zn(2+)</name>
        <dbReference type="ChEBI" id="CHEBI:29105"/>
        <label>1</label>
    </ligand>
</feature>
<dbReference type="InterPro" id="IPR036971">
    <property type="entry name" value="PDEase_catalytic_dom_sf"/>
</dbReference>
<evidence type="ECO:0000256" key="3">
    <source>
        <dbReference type="ARBA" id="ARBA00022723"/>
    </source>
</evidence>
<dbReference type="Gene3D" id="1.10.1300.10">
    <property type="entry name" value="3'5'-cyclic nucleotide phosphodiesterase, catalytic domain"/>
    <property type="match status" value="1"/>
</dbReference>
<keyword evidence="14" id="KW-1185">Reference proteome</keyword>
<evidence type="ECO:0000256" key="10">
    <source>
        <dbReference type="RuleBase" id="RU363067"/>
    </source>
</evidence>
<dbReference type="SUPFAM" id="SSF109604">
    <property type="entry name" value="HD-domain/PDEase-like"/>
    <property type="match status" value="1"/>
</dbReference>
<dbReference type="Ensembl" id="ENSGACT00000087129.1">
    <property type="protein sequence ID" value="ENSGACP00000046018.1"/>
    <property type="gene ID" value="ENSGACG00000013825.2"/>
</dbReference>
<feature type="binding site" evidence="8">
    <location>
        <begin position="378"/>
        <end position="382"/>
    </location>
    <ligand>
        <name>AMP</name>
        <dbReference type="ChEBI" id="CHEBI:456215"/>
    </ligand>
</feature>
<evidence type="ECO:0000256" key="4">
    <source>
        <dbReference type="ARBA" id="ARBA00022801"/>
    </source>
</evidence>
<dbReference type="PROSITE" id="PS00126">
    <property type="entry name" value="PDEASE_I_1"/>
    <property type="match status" value="1"/>
</dbReference>
<dbReference type="PROSITE" id="PS51845">
    <property type="entry name" value="PDEASE_I_2"/>
    <property type="match status" value="1"/>
</dbReference>
<feature type="domain" description="PDEase" evidence="12">
    <location>
        <begin position="302"/>
        <end position="631"/>
    </location>
</feature>
<comment type="pathway">
    <text evidence="1">Purine metabolism; 3',5'-cyclic AMP degradation; AMP from 3',5'-cyclic AMP: step 1/1.</text>
</comment>
<protein>
    <recommendedName>
        <fullName evidence="10">Phosphodiesterase</fullName>
        <ecNumber evidence="10">3.1.4.-</ecNumber>
    </recommendedName>
</protein>
<keyword evidence="4 10" id="KW-0378">Hydrolase</keyword>
<name>A0AAQ4Q6Q2_GASAC</name>
<evidence type="ECO:0000256" key="7">
    <source>
        <dbReference type="PIRSR" id="PIRSR623088-1"/>
    </source>
</evidence>
<evidence type="ECO:0000256" key="5">
    <source>
        <dbReference type="ARBA" id="ARBA00023149"/>
    </source>
</evidence>
<feature type="binding site" evidence="8">
    <location>
        <position position="587"/>
    </location>
    <ligand>
        <name>AMP</name>
        <dbReference type="ChEBI" id="CHEBI:456215"/>
    </ligand>
</feature>
<feature type="binding site" evidence="9">
    <location>
        <position position="419"/>
    </location>
    <ligand>
        <name>Zn(2+)</name>
        <dbReference type="ChEBI" id="CHEBI:29105"/>
        <label>2</label>
    </ligand>
</feature>
<dbReference type="Pfam" id="PF18100">
    <property type="entry name" value="PDE4_UCR"/>
    <property type="match status" value="1"/>
</dbReference>
<feature type="compositionally biased region" description="Basic and acidic residues" evidence="11">
    <location>
        <begin position="659"/>
        <end position="677"/>
    </location>
</feature>
<dbReference type="Pfam" id="PF00233">
    <property type="entry name" value="PDEase_I"/>
    <property type="match status" value="1"/>
</dbReference>
<dbReference type="PANTHER" id="PTHR11347">
    <property type="entry name" value="CYCLIC NUCLEOTIDE PHOSPHODIESTERASE"/>
    <property type="match status" value="1"/>
</dbReference>
<evidence type="ECO:0000256" key="1">
    <source>
        <dbReference type="ARBA" id="ARBA00004703"/>
    </source>
</evidence>
<sequence length="757" mass="86172">CAMGDDASNFRGGSGTGVSSAEPRTAEDRGRSLSLSLPVPREGQATLKPPQHLWRQPRTPIKIKHRGYSDTDRHHHRHMERSDAVDTSDRPGLKKSRMSWPSSFHGTTNTSIGNCNGPSPGRSPMDSQASPGLVVHPSFPQSQRRESFLYRSDSDFDTSPKTMSRNSSINSEGHAEDMIVTPFAQVRFQETYQQMALETLEELDWCLDQLETIQTHRSVSEMASNKFKRMLNRELSHLSEMSRSGNQVSEYISTTFLDKQNEVEIPSPTSREREKPMCHISGVKKLTHSSSLSNSITPRFGVKTEHEDQLARELNDLNIWGLNIFRVAEYSNNRPLSCTMFAIFQERDLLKTFRIPVDTFVTYVMTLEDHYHANVAYHNSLHAADVTQSTHVLLSTPALDAVFTDLEILAALFAAAIHDVDHPGVSNQFLINTNSELALMYNDESVLENHHLAVGFKLLHEENCDIFQNLSKRQRQSLRKLVIDMVLATDMSKHMSLLADLKTMVETKKVTSSGVLLLDHYTDRIQVLRNMVHCADLSNPTKPLAVYRQWTERIMEEFFRQGDKERERGMEISPMCDKHTASVEKSQVGFIDYIVHPLWETWGDLVHPDAQDILDTLEDNRDWYQSTIPQSPSPPPVCQDKDLNACIDKFQFELTLEDSSPREEGDEGEHTANHVEQDCNQGDEEEEDEEEGKKEEDVMAEEVNEDVIEEEDEVAMEEEEVEEELKGQLEVRYEKERLSDTSPVEEEEDSSSQAEDT</sequence>
<dbReference type="GO" id="GO:0046872">
    <property type="term" value="F:metal ion binding"/>
    <property type="evidence" value="ECO:0007669"/>
    <property type="project" value="UniProtKB-KW"/>
</dbReference>
<feature type="compositionally biased region" description="Basic and acidic residues" evidence="11">
    <location>
        <begin position="80"/>
        <end position="92"/>
    </location>
</feature>
<evidence type="ECO:0000256" key="2">
    <source>
        <dbReference type="ARBA" id="ARBA00009517"/>
    </source>
</evidence>
<feature type="binding site" evidence="8">
    <location>
        <position position="419"/>
    </location>
    <ligand>
        <name>AMP</name>
        <dbReference type="ChEBI" id="CHEBI:456215"/>
    </ligand>
</feature>
<keyword evidence="5" id="KW-0114">cAMP</keyword>
<feature type="binding site" evidence="9">
    <location>
        <position position="418"/>
    </location>
    <ligand>
        <name>Zn(2+)</name>
        <dbReference type="ChEBI" id="CHEBI:29105"/>
        <label>1</label>
    </ligand>
</feature>
<proteinExistence type="inferred from homology"/>
<feature type="compositionally biased region" description="Polar residues" evidence="11">
    <location>
        <begin position="99"/>
        <end position="117"/>
    </location>
</feature>
<dbReference type="SMART" id="SM00471">
    <property type="entry name" value="HDc"/>
    <property type="match status" value="1"/>
</dbReference>
<dbReference type="FunFam" id="1.10.1300.10:FF:000001">
    <property type="entry name" value="Phosphodiesterase"/>
    <property type="match status" value="1"/>
</dbReference>
<dbReference type="InterPro" id="IPR023174">
    <property type="entry name" value="PDEase_CS"/>
</dbReference>
<dbReference type="Proteomes" id="UP000007635">
    <property type="component" value="Chromosome XI"/>
</dbReference>
<evidence type="ECO:0000256" key="6">
    <source>
        <dbReference type="ARBA" id="ARBA00033681"/>
    </source>
</evidence>
<evidence type="ECO:0000256" key="11">
    <source>
        <dbReference type="SAM" id="MobiDB-lite"/>
    </source>
</evidence>
<comment type="catalytic activity">
    <reaction evidence="6">
        <text>3',5'-cyclic AMP + H2O = AMP + H(+)</text>
        <dbReference type="Rhea" id="RHEA:25277"/>
        <dbReference type="ChEBI" id="CHEBI:15377"/>
        <dbReference type="ChEBI" id="CHEBI:15378"/>
        <dbReference type="ChEBI" id="CHEBI:58165"/>
        <dbReference type="ChEBI" id="CHEBI:456215"/>
        <dbReference type="EC" id="3.1.4.53"/>
    </reaction>
    <physiologicalReaction direction="left-to-right" evidence="6">
        <dbReference type="Rhea" id="RHEA:25278"/>
    </physiologicalReaction>
</comment>
<reference evidence="13 14" key="1">
    <citation type="journal article" date="2021" name="G3 (Bethesda)">
        <title>Improved contiguity of the threespine stickleback genome using long-read sequencing.</title>
        <authorList>
            <person name="Nath S."/>
            <person name="Shaw D.E."/>
            <person name="White M.A."/>
        </authorList>
    </citation>
    <scope>NUCLEOTIDE SEQUENCE [LARGE SCALE GENOMIC DNA]</scope>
    <source>
        <strain evidence="13 14">Lake Benthic</strain>
    </source>
</reference>
<feature type="compositionally biased region" description="Polar residues" evidence="11">
    <location>
        <begin position="157"/>
        <end position="171"/>
    </location>
</feature>
<feature type="region of interest" description="Disordered" evidence="11">
    <location>
        <begin position="655"/>
        <end position="757"/>
    </location>
</feature>
<feature type="binding site" evidence="8">
    <location>
        <position position="536"/>
    </location>
    <ligand>
        <name>AMP</name>
        <dbReference type="ChEBI" id="CHEBI:456215"/>
    </ligand>
</feature>
<dbReference type="AlphaFoldDB" id="A0AAQ4Q6Q2"/>
<dbReference type="InterPro" id="IPR003607">
    <property type="entry name" value="HD/PDEase_dom"/>
</dbReference>
<dbReference type="InterPro" id="IPR040844">
    <property type="entry name" value="PDE4_UCR"/>
</dbReference>
<dbReference type="EC" id="3.1.4.-" evidence="10"/>
<dbReference type="CDD" id="cd00077">
    <property type="entry name" value="HDc"/>
    <property type="match status" value="1"/>
</dbReference>
<evidence type="ECO:0000313" key="13">
    <source>
        <dbReference type="Ensembl" id="ENSGACP00000046018.1"/>
    </source>
</evidence>
<dbReference type="InterPro" id="IPR023088">
    <property type="entry name" value="PDEase"/>
</dbReference>
<evidence type="ECO:0000256" key="8">
    <source>
        <dbReference type="PIRSR" id="PIRSR623088-2"/>
    </source>
</evidence>
<dbReference type="GO" id="GO:0007165">
    <property type="term" value="P:signal transduction"/>
    <property type="evidence" value="ECO:0007669"/>
    <property type="project" value="InterPro"/>
</dbReference>
<dbReference type="GO" id="GO:0004115">
    <property type="term" value="F:3',5'-cyclic-AMP phosphodiesterase activity"/>
    <property type="evidence" value="ECO:0007669"/>
    <property type="project" value="UniProtKB-EC"/>
</dbReference>
<feature type="active site" description="Proton donor" evidence="7">
    <location>
        <position position="378"/>
    </location>
</feature>
<reference evidence="13" key="2">
    <citation type="submission" date="2025-08" db="UniProtKB">
        <authorList>
            <consortium name="Ensembl"/>
        </authorList>
    </citation>
    <scope>IDENTIFICATION</scope>
</reference>
<comment type="cofactor">
    <cofactor evidence="10">
        <name>a divalent metal cation</name>
        <dbReference type="ChEBI" id="CHEBI:60240"/>
    </cofactor>
    <text evidence="10">Binds 2 divalent metal cations per subunit. Site 1 may preferentially bind zinc ions, while site 2 has a preference for magnesium and/or manganese ions.</text>
</comment>
<comment type="similarity">
    <text evidence="2">Belongs to the cyclic nucleotide phosphodiesterase family. PDE4 subfamily.</text>
</comment>
<evidence type="ECO:0000259" key="12">
    <source>
        <dbReference type="PROSITE" id="PS51845"/>
    </source>
</evidence>
<evidence type="ECO:0000256" key="9">
    <source>
        <dbReference type="PIRSR" id="PIRSR623088-3"/>
    </source>
</evidence>
<reference evidence="13" key="3">
    <citation type="submission" date="2025-09" db="UniProtKB">
        <authorList>
            <consortium name="Ensembl"/>
        </authorList>
    </citation>
    <scope>IDENTIFICATION</scope>
</reference>
<feature type="binding site" evidence="9">
    <location>
        <position position="382"/>
    </location>
    <ligand>
        <name>Zn(2+)</name>
        <dbReference type="ChEBI" id="CHEBI:29105"/>
        <label>1</label>
    </ligand>
</feature>
<feature type="compositionally biased region" description="Acidic residues" evidence="11">
    <location>
        <begin position="681"/>
        <end position="690"/>
    </location>
</feature>
<feature type="compositionally biased region" description="Acidic residues" evidence="11">
    <location>
        <begin position="743"/>
        <end position="757"/>
    </location>
</feature>
<feature type="compositionally biased region" description="Acidic residues" evidence="11">
    <location>
        <begin position="698"/>
        <end position="723"/>
    </location>
</feature>
<feature type="region of interest" description="Disordered" evidence="11">
    <location>
        <begin position="1"/>
        <end position="173"/>
    </location>
</feature>
<keyword evidence="3 9" id="KW-0479">Metal-binding</keyword>
<accession>A0AAQ4Q6Q2</accession>
<feature type="compositionally biased region" description="Basic and acidic residues" evidence="11">
    <location>
        <begin position="724"/>
        <end position="739"/>
    </location>
</feature>